<proteinExistence type="predicted"/>
<keyword evidence="2" id="KW-1185">Reference proteome</keyword>
<protein>
    <submittedName>
        <fullName evidence="1">Uncharacterized protein</fullName>
    </submittedName>
</protein>
<name>A0A9P0HUX5_SPOLI</name>
<dbReference type="Proteomes" id="UP001153321">
    <property type="component" value="Chromosome 11"/>
</dbReference>
<dbReference type="EMBL" id="LR824542">
    <property type="protein sequence ID" value="CAH1635798.1"/>
    <property type="molecule type" value="Genomic_DNA"/>
</dbReference>
<sequence>MDTWNTRGVTRIRSLRNVGDSGIGEIGEEEGTWASGSLTHTTKHNASVVSRRFFVWAWYHSDRAGQFVPKHGYPTHNVGAFTDYVKVHANFAYTVFSASELLLI</sequence>
<accession>A0A9P0HUX5</accession>
<organism evidence="1 2">
    <name type="scientific">Spodoptera littoralis</name>
    <name type="common">Egyptian cotton leafworm</name>
    <dbReference type="NCBI Taxonomy" id="7109"/>
    <lineage>
        <taxon>Eukaryota</taxon>
        <taxon>Metazoa</taxon>
        <taxon>Ecdysozoa</taxon>
        <taxon>Arthropoda</taxon>
        <taxon>Hexapoda</taxon>
        <taxon>Insecta</taxon>
        <taxon>Pterygota</taxon>
        <taxon>Neoptera</taxon>
        <taxon>Endopterygota</taxon>
        <taxon>Lepidoptera</taxon>
        <taxon>Glossata</taxon>
        <taxon>Ditrysia</taxon>
        <taxon>Noctuoidea</taxon>
        <taxon>Noctuidae</taxon>
        <taxon>Amphipyrinae</taxon>
        <taxon>Spodoptera</taxon>
    </lineage>
</organism>
<dbReference type="AlphaFoldDB" id="A0A9P0HUX5"/>
<gene>
    <name evidence="1" type="ORF">SPLIT_LOCUS1160</name>
</gene>
<reference evidence="1" key="1">
    <citation type="submission" date="2022-02" db="EMBL/GenBank/DDBJ databases">
        <authorList>
            <person name="King R."/>
        </authorList>
    </citation>
    <scope>NUCLEOTIDE SEQUENCE</scope>
</reference>
<evidence type="ECO:0000313" key="1">
    <source>
        <dbReference type="EMBL" id="CAH1635798.1"/>
    </source>
</evidence>
<evidence type="ECO:0000313" key="2">
    <source>
        <dbReference type="Proteomes" id="UP001153321"/>
    </source>
</evidence>